<keyword evidence="2" id="KW-1185">Reference proteome</keyword>
<feature type="non-terminal residue" evidence="1">
    <location>
        <position position="1"/>
    </location>
</feature>
<dbReference type="Proteomes" id="UP001432322">
    <property type="component" value="Unassembled WGS sequence"/>
</dbReference>
<dbReference type="AlphaFoldDB" id="A0AAV5WNR4"/>
<evidence type="ECO:0000313" key="2">
    <source>
        <dbReference type="Proteomes" id="UP001432322"/>
    </source>
</evidence>
<reference evidence="1" key="1">
    <citation type="submission" date="2023-10" db="EMBL/GenBank/DDBJ databases">
        <title>Genome assembly of Pristionchus species.</title>
        <authorList>
            <person name="Yoshida K."/>
            <person name="Sommer R.J."/>
        </authorList>
    </citation>
    <scope>NUCLEOTIDE SEQUENCE</scope>
    <source>
        <strain evidence="1">RS5133</strain>
    </source>
</reference>
<dbReference type="EMBL" id="BTSY01000006">
    <property type="protein sequence ID" value="GMT33275.1"/>
    <property type="molecule type" value="Genomic_DNA"/>
</dbReference>
<name>A0AAV5WNR4_9BILA</name>
<feature type="non-terminal residue" evidence="1">
    <location>
        <position position="99"/>
    </location>
</feature>
<comment type="caution">
    <text evidence="1">The sequence shown here is derived from an EMBL/GenBank/DDBJ whole genome shotgun (WGS) entry which is preliminary data.</text>
</comment>
<sequence>HRLWQLRNAHLCSSHKFSQKRNLLSLHRNQLQHLLQAIRVGRHQCLLPLHAPLGERATSTGTNWTRSSRLEWKRVNFVNWLTEIRENSIDGVGDEKRRR</sequence>
<organism evidence="1 2">
    <name type="scientific">Pristionchus fissidentatus</name>
    <dbReference type="NCBI Taxonomy" id="1538716"/>
    <lineage>
        <taxon>Eukaryota</taxon>
        <taxon>Metazoa</taxon>
        <taxon>Ecdysozoa</taxon>
        <taxon>Nematoda</taxon>
        <taxon>Chromadorea</taxon>
        <taxon>Rhabditida</taxon>
        <taxon>Rhabditina</taxon>
        <taxon>Diplogasteromorpha</taxon>
        <taxon>Diplogasteroidea</taxon>
        <taxon>Neodiplogasteridae</taxon>
        <taxon>Pristionchus</taxon>
    </lineage>
</organism>
<evidence type="ECO:0008006" key="3">
    <source>
        <dbReference type="Google" id="ProtNLM"/>
    </source>
</evidence>
<accession>A0AAV5WNR4</accession>
<protein>
    <recommendedName>
        <fullName evidence="3">Ribosomal protein</fullName>
    </recommendedName>
</protein>
<gene>
    <name evidence="1" type="ORF">PFISCL1PPCAC_24572</name>
</gene>
<proteinExistence type="predicted"/>
<evidence type="ECO:0000313" key="1">
    <source>
        <dbReference type="EMBL" id="GMT33275.1"/>
    </source>
</evidence>